<dbReference type="RefSeq" id="WP_007079063.1">
    <property type="nucleotide sequence ID" value="NZ_CM001024.1"/>
</dbReference>
<evidence type="ECO:0000313" key="3">
    <source>
        <dbReference type="EMBL" id="EFQ82014.1"/>
    </source>
</evidence>
<evidence type="ECO:0000259" key="2">
    <source>
        <dbReference type="Pfam" id="PF11350"/>
    </source>
</evidence>
<keyword evidence="4" id="KW-1185">Reference proteome</keyword>
<sequence>MPIRVVRITSRRRWTRRPRHRRPPGNRGLGRIVIAGLLAVAVAIGASIAASLPRAEPSARAGNPVDATPTPIAELPRQSPPNPRIEQPPQPVVTEVGDGSFTVLPPPASASSAVGLAYTVEVEGGTGADSLEFAATVDATLALPQGWISEGFTFRRVAADPGIRVLLASPTTTDVLCAPLRTTGQVSCRNGELVVINLRRWILGADTFGDDLAGYRTYVINHEIGHALGKGHEPCPGPGRPAPIMLQQTLSLDGCTANTTPGQS</sequence>
<dbReference type="InterPro" id="IPR022603">
    <property type="entry name" value="DUF3152"/>
</dbReference>
<dbReference type="Pfam" id="PF11350">
    <property type="entry name" value="DUF3152"/>
    <property type="match status" value="1"/>
</dbReference>
<feature type="compositionally biased region" description="Pro residues" evidence="1">
    <location>
        <begin position="78"/>
        <end position="91"/>
    </location>
</feature>
<dbReference type="OrthoDB" id="9779865at2"/>
<dbReference type="STRING" id="585531.HMPREF0063_12856"/>
<reference evidence="3" key="1">
    <citation type="submission" date="2010-08" db="EMBL/GenBank/DDBJ databases">
        <authorList>
            <person name="Muzny D."/>
            <person name="Qin X."/>
            <person name="Buhay C."/>
            <person name="Dugan-Rocha S."/>
            <person name="Ding Y."/>
            <person name="Chen G."/>
            <person name="Hawes A."/>
            <person name="Holder M."/>
            <person name="Jhangiani S."/>
            <person name="Johnson A."/>
            <person name="Khan Z."/>
            <person name="Li Z."/>
            <person name="Liu W."/>
            <person name="Liu X."/>
            <person name="Perez L."/>
            <person name="Shen H."/>
            <person name="Wang Q."/>
            <person name="Watt J."/>
            <person name="Xi L."/>
            <person name="Xin Y."/>
            <person name="Zhou J."/>
            <person name="Deng J."/>
            <person name="Jiang H."/>
            <person name="Liu Y."/>
            <person name="Qu J."/>
            <person name="Song X.-Z."/>
            <person name="Zhang L."/>
            <person name="Villasana D."/>
            <person name="Johnson A."/>
            <person name="Liu J."/>
            <person name="Liyanage D."/>
            <person name="Lorensuhewa L."/>
            <person name="Robinson T."/>
            <person name="Song A."/>
            <person name="Song B.-B."/>
            <person name="Dinh H."/>
            <person name="Thornton R."/>
            <person name="Coyle M."/>
            <person name="Francisco L."/>
            <person name="Jackson L."/>
            <person name="Javaid M."/>
            <person name="Korchina V."/>
            <person name="Kovar C."/>
            <person name="Mata R."/>
            <person name="Mathew T."/>
            <person name="Ngo R."/>
            <person name="Nguyen L."/>
            <person name="Nguyen N."/>
            <person name="Okwuonu G."/>
            <person name="Ongeri F."/>
            <person name="Pham C."/>
            <person name="Simmons D."/>
            <person name="Wilczek-Boney K."/>
            <person name="Hale W."/>
            <person name="Jakkamsetti A."/>
            <person name="Pham P."/>
            <person name="Ruth R."/>
            <person name="San Lucas F."/>
            <person name="Warren J."/>
            <person name="Zhang J."/>
            <person name="Zhao Z."/>
            <person name="Zhou C."/>
            <person name="Zhu D."/>
            <person name="Lee S."/>
            <person name="Bess C."/>
            <person name="Blankenburg K."/>
            <person name="Forbes L."/>
            <person name="Fu Q."/>
            <person name="Gubbala S."/>
            <person name="Hirani K."/>
            <person name="Jayaseelan J.C."/>
            <person name="Lara F."/>
            <person name="Munidasa M."/>
            <person name="Palculict T."/>
            <person name="Patil S."/>
            <person name="Pu L.-L."/>
            <person name="Saada N."/>
            <person name="Tang L."/>
            <person name="Weissenberger G."/>
            <person name="Zhu Y."/>
            <person name="Hemphill L."/>
            <person name="Shang Y."/>
            <person name="Youmans B."/>
            <person name="Ayvaz T."/>
            <person name="Ross M."/>
            <person name="Santibanez J."/>
            <person name="Aqrawi P."/>
            <person name="Gross S."/>
            <person name="Joshi V."/>
            <person name="Fowler G."/>
            <person name="Nazareth L."/>
            <person name="Reid J."/>
            <person name="Worley K."/>
            <person name="Petrosino J."/>
            <person name="Highlander S."/>
            <person name="Gibbs R."/>
        </authorList>
    </citation>
    <scope>NUCLEOTIDE SEQUENCE [LARGE SCALE GENOMIC DNA]</scope>
    <source>
        <strain evidence="3">DSM 15272</strain>
    </source>
</reference>
<dbReference type="AlphaFoldDB" id="E2SFP7"/>
<feature type="domain" description="DUF3152" evidence="2">
    <location>
        <begin position="88"/>
        <end position="254"/>
    </location>
</feature>
<evidence type="ECO:0000256" key="1">
    <source>
        <dbReference type="SAM" id="MobiDB-lite"/>
    </source>
</evidence>
<name>E2SFP7_9ACTN</name>
<organism evidence="3 4">
    <name type="scientific">Aeromicrobium marinum DSM 15272</name>
    <dbReference type="NCBI Taxonomy" id="585531"/>
    <lineage>
        <taxon>Bacteria</taxon>
        <taxon>Bacillati</taxon>
        <taxon>Actinomycetota</taxon>
        <taxon>Actinomycetes</taxon>
        <taxon>Propionibacteriales</taxon>
        <taxon>Nocardioidaceae</taxon>
        <taxon>Aeromicrobium</taxon>
    </lineage>
</organism>
<evidence type="ECO:0000313" key="4">
    <source>
        <dbReference type="Proteomes" id="UP000003111"/>
    </source>
</evidence>
<protein>
    <recommendedName>
        <fullName evidence="2">DUF3152 domain-containing protein</fullName>
    </recommendedName>
</protein>
<feature type="region of interest" description="Disordered" evidence="1">
    <location>
        <begin position="1"/>
        <end position="28"/>
    </location>
</feature>
<gene>
    <name evidence="3" type="ORF">HMPREF0063_12856</name>
</gene>
<feature type="region of interest" description="Disordered" evidence="1">
    <location>
        <begin position="53"/>
        <end position="96"/>
    </location>
</feature>
<dbReference type="Proteomes" id="UP000003111">
    <property type="component" value="Unassembled WGS sequence"/>
</dbReference>
<proteinExistence type="predicted"/>
<comment type="caution">
    <text evidence="3">The sequence shown here is derived from an EMBL/GenBank/DDBJ whole genome shotgun (WGS) entry which is preliminary data.</text>
</comment>
<dbReference type="HOGENOM" id="CLU_037318_1_2_11"/>
<feature type="compositionally biased region" description="Basic residues" evidence="1">
    <location>
        <begin position="9"/>
        <end position="24"/>
    </location>
</feature>
<dbReference type="eggNOG" id="COG5479">
    <property type="taxonomic scope" value="Bacteria"/>
</dbReference>
<accession>E2SFP7</accession>
<dbReference type="SUPFAM" id="SSF55486">
    <property type="entry name" value="Metalloproteases ('zincins'), catalytic domain"/>
    <property type="match status" value="1"/>
</dbReference>
<dbReference type="EMBL" id="ACLF03000013">
    <property type="protein sequence ID" value="EFQ82014.1"/>
    <property type="molecule type" value="Genomic_DNA"/>
</dbReference>